<dbReference type="EMBL" id="JALAZD010000001">
    <property type="protein sequence ID" value="MCI0127477.1"/>
    <property type="molecule type" value="Genomic_DNA"/>
</dbReference>
<evidence type="ECO:0000256" key="8">
    <source>
        <dbReference type="ARBA" id="ARBA00022737"/>
    </source>
</evidence>
<dbReference type="Pfam" id="PF00585">
    <property type="entry name" value="Thr_dehydrat_C"/>
    <property type="match status" value="2"/>
</dbReference>
<comment type="pathway">
    <text evidence="3 13">Amino-acid biosynthesis; L-isoleucine biosynthesis; 2-oxobutanoate from L-threonine: step 1/1.</text>
</comment>
<keyword evidence="6 13" id="KW-0028">Amino-acid biosynthesis</keyword>
<evidence type="ECO:0000256" key="4">
    <source>
        <dbReference type="ARBA" id="ARBA00010869"/>
    </source>
</evidence>
<evidence type="ECO:0000256" key="5">
    <source>
        <dbReference type="ARBA" id="ARBA00011881"/>
    </source>
</evidence>
<comment type="function">
    <text evidence="12 13">Catalyzes the anaerobic formation of alpha-ketobutyrate and ammonia from threonine in a two-step reaction. The first step involved a dehydration of threonine and a production of enamine intermediates (aminocrotonate), which tautomerizes to its imine form (iminobutyrate). Both intermediates are unstable and short-lived. The second step is the nonenzymatic hydrolysis of the enamine/imine intermediates to form 2-ketobutyrate and free ammonia. In the low water environment of the cell, the second step is accelerated by RidA.</text>
</comment>
<accession>A0AA41QM98</accession>
<reference evidence="15" key="1">
    <citation type="submission" date="2022-03" db="EMBL/GenBank/DDBJ databases">
        <title>The complete genome sequence of a Methyloterrigena soli.</title>
        <authorList>
            <person name="Zi Z."/>
        </authorList>
    </citation>
    <scope>NUCLEOTIDE SEQUENCE</scope>
    <source>
        <strain evidence="15">M48</strain>
    </source>
</reference>
<comment type="caution">
    <text evidence="15">The sequence shown here is derived from an EMBL/GenBank/DDBJ whole genome shotgun (WGS) entry which is preliminary data.</text>
</comment>
<dbReference type="InterPro" id="IPR001926">
    <property type="entry name" value="TrpB-like_PALP"/>
</dbReference>
<evidence type="ECO:0000256" key="3">
    <source>
        <dbReference type="ARBA" id="ARBA00004810"/>
    </source>
</evidence>
<dbReference type="AlphaFoldDB" id="A0AA41QM98"/>
<dbReference type="FunFam" id="3.40.50.1100:FF:000008">
    <property type="entry name" value="L-threonine dehydratase"/>
    <property type="match status" value="1"/>
</dbReference>
<keyword evidence="8" id="KW-0677">Repeat</keyword>
<dbReference type="CDD" id="cd04907">
    <property type="entry name" value="ACT_ThrD-I_2"/>
    <property type="match status" value="1"/>
</dbReference>
<evidence type="ECO:0000256" key="12">
    <source>
        <dbReference type="ARBA" id="ARBA00025527"/>
    </source>
</evidence>
<evidence type="ECO:0000256" key="2">
    <source>
        <dbReference type="ARBA" id="ARBA00001933"/>
    </source>
</evidence>
<dbReference type="GO" id="GO:0009097">
    <property type="term" value="P:isoleucine biosynthetic process"/>
    <property type="evidence" value="ECO:0007669"/>
    <property type="project" value="UniProtKB-UniRule"/>
</dbReference>
<dbReference type="GO" id="GO:0030170">
    <property type="term" value="F:pyridoxal phosphate binding"/>
    <property type="evidence" value="ECO:0007669"/>
    <property type="project" value="InterPro"/>
</dbReference>
<dbReference type="InterPro" id="IPR045865">
    <property type="entry name" value="ACT-like_dom_sf"/>
</dbReference>
<keyword evidence="16" id="KW-1185">Reference proteome</keyword>
<keyword evidence="11 13" id="KW-0100">Branched-chain amino acid biosynthesis</keyword>
<dbReference type="EC" id="4.3.1.19" evidence="13"/>
<dbReference type="NCBIfam" id="TIGR01124">
    <property type="entry name" value="ilvA_2Cterm"/>
    <property type="match status" value="1"/>
</dbReference>
<dbReference type="NCBIfam" id="NF006674">
    <property type="entry name" value="PRK09224.1"/>
    <property type="match status" value="1"/>
</dbReference>
<dbReference type="InterPro" id="IPR038110">
    <property type="entry name" value="TD_ACT-like_sf"/>
</dbReference>
<sequence>MQDYVRRILNSAVYEAAIETPLDRMGPLSERLGREVLLKREDLQPVFSFKLRGAYNKLARLTDAEKQRGVICASAGNHAQGVAYSARRMGVRAVIVMPTTTPSIKVEAVKRLGGEVVIHGDAFDDARLHAMALCDRENLVFVHPYDDPEVIAGQGTIGIELLRQHSGPIAAIYLPIGGGGLAAGVAAYVRFLRPDIRLIGVEPEDAASMKAALDAGRPVPLNEVGIFADGVAVRQAGDETFRLCRELLDEVVTVSTDEICAAIKDIFDHTRSIAEPAGAVSLAGLRRHVETLDRPGAVMAIASGANMNFDRLRHVAERAEIGEHSEALLGVTIPEQPGAYRAFIRLLGGRTITEFNYRIAPGASAQIFVGVRLTRGEAEKREIIDLLRAGGHAVVDMTDNELAKLHVRYMVGGRVGGLAEEMLYRFEFPERPGALLRFLEGLRSDWNISLFHYRNHGSDFGRVLAGIQVPPDERAAFDAFLQDLGYAHWDETNNPAYALFLGTR</sequence>
<evidence type="ECO:0000256" key="11">
    <source>
        <dbReference type="ARBA" id="ARBA00023304"/>
    </source>
</evidence>
<evidence type="ECO:0000256" key="7">
    <source>
        <dbReference type="ARBA" id="ARBA00022624"/>
    </source>
</evidence>
<keyword evidence="10 13" id="KW-0456">Lyase</keyword>
<comment type="similarity">
    <text evidence="4 13">Belongs to the serine/threonine dehydratase family.</text>
</comment>
<dbReference type="CDD" id="cd01562">
    <property type="entry name" value="Thr-dehyd"/>
    <property type="match status" value="1"/>
</dbReference>
<dbReference type="SUPFAM" id="SSF53686">
    <property type="entry name" value="Tryptophan synthase beta subunit-like PLP-dependent enzymes"/>
    <property type="match status" value="1"/>
</dbReference>
<dbReference type="GO" id="GO:0003941">
    <property type="term" value="F:L-serine ammonia-lyase activity"/>
    <property type="evidence" value="ECO:0007669"/>
    <property type="project" value="TreeGrafter"/>
</dbReference>
<evidence type="ECO:0000256" key="10">
    <source>
        <dbReference type="ARBA" id="ARBA00023239"/>
    </source>
</evidence>
<evidence type="ECO:0000259" key="14">
    <source>
        <dbReference type="PROSITE" id="PS51672"/>
    </source>
</evidence>
<dbReference type="CDD" id="cd04906">
    <property type="entry name" value="ACT_ThrD-I_1"/>
    <property type="match status" value="1"/>
</dbReference>
<dbReference type="InterPro" id="IPR005787">
    <property type="entry name" value="Thr_deHydtase_biosynth"/>
</dbReference>
<keyword evidence="7 13" id="KW-0412">Isoleucine biosynthesis</keyword>
<dbReference type="PROSITE" id="PS51672">
    <property type="entry name" value="ACT_LIKE"/>
    <property type="match status" value="2"/>
</dbReference>
<dbReference type="InterPro" id="IPR000634">
    <property type="entry name" value="Ser/Thr_deHydtase_PyrdxlP-BS"/>
</dbReference>
<evidence type="ECO:0000256" key="9">
    <source>
        <dbReference type="ARBA" id="ARBA00022898"/>
    </source>
</evidence>
<protein>
    <recommendedName>
        <fullName evidence="13">L-threonine dehydratase</fullName>
        <ecNumber evidence="13">4.3.1.19</ecNumber>
    </recommendedName>
    <alternativeName>
        <fullName evidence="13">Threonine deaminase</fullName>
    </alternativeName>
</protein>
<dbReference type="PANTHER" id="PTHR48078:SF11">
    <property type="entry name" value="THREONINE DEHYDRATASE, MITOCHONDRIAL"/>
    <property type="match status" value="1"/>
</dbReference>
<feature type="domain" description="ACT-like" evidence="14">
    <location>
        <begin position="422"/>
        <end position="493"/>
    </location>
</feature>
<dbReference type="InterPro" id="IPR036052">
    <property type="entry name" value="TrpB-like_PALP_sf"/>
</dbReference>
<keyword evidence="9 13" id="KW-0663">Pyridoxal phosphate</keyword>
<organism evidence="15 16">
    <name type="scientific">Paradevosia shaoguanensis</name>
    <dbReference type="NCBI Taxonomy" id="1335043"/>
    <lineage>
        <taxon>Bacteria</taxon>
        <taxon>Pseudomonadati</taxon>
        <taxon>Pseudomonadota</taxon>
        <taxon>Alphaproteobacteria</taxon>
        <taxon>Hyphomicrobiales</taxon>
        <taxon>Devosiaceae</taxon>
        <taxon>Paradevosia</taxon>
    </lineage>
</organism>
<dbReference type="Proteomes" id="UP001156140">
    <property type="component" value="Unassembled WGS sequence"/>
</dbReference>
<evidence type="ECO:0000256" key="1">
    <source>
        <dbReference type="ARBA" id="ARBA00001274"/>
    </source>
</evidence>
<dbReference type="GO" id="GO:0006565">
    <property type="term" value="P:L-serine catabolic process"/>
    <property type="evidence" value="ECO:0007669"/>
    <property type="project" value="TreeGrafter"/>
</dbReference>
<dbReference type="InterPro" id="IPR001721">
    <property type="entry name" value="TD_ACT-like"/>
</dbReference>
<proteinExistence type="inferred from homology"/>
<dbReference type="Pfam" id="PF00291">
    <property type="entry name" value="PALP"/>
    <property type="match status" value="1"/>
</dbReference>
<comment type="catalytic activity">
    <reaction evidence="1 13">
        <text>L-threonine = 2-oxobutanoate + NH4(+)</text>
        <dbReference type="Rhea" id="RHEA:22108"/>
        <dbReference type="ChEBI" id="CHEBI:16763"/>
        <dbReference type="ChEBI" id="CHEBI:28938"/>
        <dbReference type="ChEBI" id="CHEBI:57926"/>
        <dbReference type="EC" id="4.3.1.19"/>
    </reaction>
</comment>
<dbReference type="GO" id="GO:0006567">
    <property type="term" value="P:L-threonine catabolic process"/>
    <property type="evidence" value="ECO:0007669"/>
    <property type="project" value="TreeGrafter"/>
</dbReference>
<gene>
    <name evidence="13 15" type="primary">ilvA</name>
    <name evidence="15" type="ORF">ML536_11635</name>
</gene>
<evidence type="ECO:0000313" key="15">
    <source>
        <dbReference type="EMBL" id="MCI0127477.1"/>
    </source>
</evidence>
<dbReference type="InterPro" id="IPR050147">
    <property type="entry name" value="Ser/Thr_Dehydratase"/>
</dbReference>
<dbReference type="PANTHER" id="PTHR48078">
    <property type="entry name" value="THREONINE DEHYDRATASE, MITOCHONDRIAL-RELATED"/>
    <property type="match status" value="1"/>
</dbReference>
<evidence type="ECO:0000256" key="13">
    <source>
        <dbReference type="RuleBase" id="RU362012"/>
    </source>
</evidence>
<evidence type="ECO:0000313" key="16">
    <source>
        <dbReference type="Proteomes" id="UP001156140"/>
    </source>
</evidence>
<comment type="subunit">
    <text evidence="5 13">Homotetramer.</text>
</comment>
<feature type="domain" description="ACT-like" evidence="14">
    <location>
        <begin position="327"/>
        <end position="399"/>
    </location>
</feature>
<dbReference type="Gene3D" id="3.40.1020.10">
    <property type="entry name" value="Biosynthetic Threonine Deaminase, Domain 3"/>
    <property type="match status" value="1"/>
</dbReference>
<comment type="cofactor">
    <cofactor evidence="2 13">
        <name>pyridoxal 5'-phosphate</name>
        <dbReference type="ChEBI" id="CHEBI:597326"/>
    </cofactor>
</comment>
<dbReference type="RefSeq" id="WP_281735955.1">
    <property type="nucleotide sequence ID" value="NZ_JAKETQ010000001.1"/>
</dbReference>
<dbReference type="GO" id="GO:0004794">
    <property type="term" value="F:threonine deaminase activity"/>
    <property type="evidence" value="ECO:0007669"/>
    <property type="project" value="UniProtKB-UniRule"/>
</dbReference>
<dbReference type="SUPFAM" id="SSF55021">
    <property type="entry name" value="ACT-like"/>
    <property type="match status" value="1"/>
</dbReference>
<dbReference type="FunFam" id="3.40.1020.10:FF:000001">
    <property type="entry name" value="L-threonine dehydratase"/>
    <property type="match status" value="1"/>
</dbReference>
<dbReference type="PROSITE" id="PS00165">
    <property type="entry name" value="DEHYDRATASE_SER_THR"/>
    <property type="match status" value="1"/>
</dbReference>
<name>A0AA41QM98_9HYPH</name>
<dbReference type="Gene3D" id="3.40.50.1100">
    <property type="match status" value="2"/>
</dbReference>
<evidence type="ECO:0000256" key="6">
    <source>
        <dbReference type="ARBA" id="ARBA00022605"/>
    </source>
</evidence>